<dbReference type="Pfam" id="PF02785">
    <property type="entry name" value="Biotin_carb_C"/>
    <property type="match status" value="1"/>
</dbReference>
<dbReference type="InterPro" id="IPR011761">
    <property type="entry name" value="ATP-grasp"/>
</dbReference>
<dbReference type="PROSITE" id="PS00866">
    <property type="entry name" value="CPSASE_1"/>
    <property type="match status" value="1"/>
</dbReference>
<reference evidence="12 13" key="1">
    <citation type="journal article" date="2015" name="Genome Announc.">
        <title>Expanding the biotechnology potential of lactobacilli through comparative genomics of 213 strains and associated genera.</title>
        <authorList>
            <person name="Sun Z."/>
            <person name="Harris H.M."/>
            <person name="McCann A."/>
            <person name="Guo C."/>
            <person name="Argimon S."/>
            <person name="Zhang W."/>
            <person name="Yang X."/>
            <person name="Jeffery I.B."/>
            <person name="Cooney J.C."/>
            <person name="Kagawa T.F."/>
            <person name="Liu W."/>
            <person name="Song Y."/>
            <person name="Salvetti E."/>
            <person name="Wrobel A."/>
            <person name="Rasinkangas P."/>
            <person name="Parkhill J."/>
            <person name="Rea M.C."/>
            <person name="O'Sullivan O."/>
            <person name="Ritari J."/>
            <person name="Douillard F.P."/>
            <person name="Paul Ross R."/>
            <person name="Yang R."/>
            <person name="Briner A.E."/>
            <person name="Felis G.E."/>
            <person name="de Vos W.M."/>
            <person name="Barrangou R."/>
            <person name="Klaenhammer T.R."/>
            <person name="Caufield P.W."/>
            <person name="Cui Y."/>
            <person name="Zhang H."/>
            <person name="O'Toole P.W."/>
        </authorList>
    </citation>
    <scope>NUCLEOTIDE SEQUENCE [LARGE SCALE GENOMIC DNA]</scope>
    <source>
        <strain evidence="12 13">DSM 12744</strain>
    </source>
</reference>
<evidence type="ECO:0000259" key="10">
    <source>
        <dbReference type="PROSITE" id="PS50975"/>
    </source>
</evidence>
<feature type="domain" description="Biotin carboxylation" evidence="11">
    <location>
        <begin position="1"/>
        <end position="447"/>
    </location>
</feature>
<dbReference type="InterPro" id="IPR005479">
    <property type="entry name" value="CPAse_ATP-bd"/>
</dbReference>
<gene>
    <name evidence="12" type="ORF">FD09_GL000852</name>
</gene>
<dbReference type="FunFam" id="3.30.1490.20:FF:000003">
    <property type="entry name" value="acetyl-CoA carboxylase isoform X1"/>
    <property type="match status" value="1"/>
</dbReference>
<dbReference type="SUPFAM" id="SSF51246">
    <property type="entry name" value="Rudiment single hybrid motif"/>
    <property type="match status" value="1"/>
</dbReference>
<organism evidence="12 13">
    <name type="scientific">Schleiferilactobacillus perolens DSM 12744</name>
    <dbReference type="NCBI Taxonomy" id="1423792"/>
    <lineage>
        <taxon>Bacteria</taxon>
        <taxon>Bacillati</taxon>
        <taxon>Bacillota</taxon>
        <taxon>Bacilli</taxon>
        <taxon>Lactobacillales</taxon>
        <taxon>Lactobacillaceae</taxon>
        <taxon>Schleiferilactobacillus</taxon>
    </lineage>
</organism>
<dbReference type="InterPro" id="IPR016185">
    <property type="entry name" value="PreATP-grasp_dom_sf"/>
</dbReference>
<dbReference type="InterPro" id="IPR005481">
    <property type="entry name" value="BC-like_N"/>
</dbReference>
<keyword evidence="5 9" id="KW-0067">ATP-binding</keyword>
<keyword evidence="7" id="KW-0092">Biotin</keyword>
<evidence type="ECO:0000256" key="6">
    <source>
        <dbReference type="ARBA" id="ARBA00023211"/>
    </source>
</evidence>
<dbReference type="RefSeq" id="WP_057821852.1">
    <property type="nucleotide sequence ID" value="NZ_AZEC01000013.1"/>
</dbReference>
<comment type="function">
    <text evidence="1">This protein is a component of the acetyl coenzyme A carboxylase complex; first, biotin carboxylase catalyzes the carboxylation of the carrier protein and then the transcarboxylase transfers the carboxyl group to form malonyl-CoA.</text>
</comment>
<dbReference type="PROSITE" id="PS00867">
    <property type="entry name" value="CPSASE_2"/>
    <property type="match status" value="1"/>
</dbReference>
<dbReference type="GO" id="GO:0046872">
    <property type="term" value="F:metal ion binding"/>
    <property type="evidence" value="ECO:0007669"/>
    <property type="project" value="InterPro"/>
</dbReference>
<dbReference type="InterPro" id="IPR011054">
    <property type="entry name" value="Rudment_hybrid_motif"/>
</dbReference>
<evidence type="ECO:0000256" key="7">
    <source>
        <dbReference type="ARBA" id="ARBA00023267"/>
    </source>
</evidence>
<evidence type="ECO:0000256" key="8">
    <source>
        <dbReference type="ARBA" id="ARBA00048600"/>
    </source>
</evidence>
<dbReference type="SUPFAM" id="SSF56059">
    <property type="entry name" value="Glutathione synthetase ATP-binding domain-like"/>
    <property type="match status" value="1"/>
</dbReference>
<evidence type="ECO:0000256" key="2">
    <source>
        <dbReference type="ARBA" id="ARBA00013263"/>
    </source>
</evidence>
<dbReference type="SUPFAM" id="SSF52440">
    <property type="entry name" value="PreATP-grasp domain"/>
    <property type="match status" value="1"/>
</dbReference>
<dbReference type="NCBIfam" id="NF006367">
    <property type="entry name" value="PRK08591.1"/>
    <property type="match status" value="1"/>
</dbReference>
<keyword evidence="4 9" id="KW-0547">Nucleotide-binding</keyword>
<comment type="catalytic activity">
    <reaction evidence="8">
        <text>N(6)-biotinyl-L-lysyl-[protein] + hydrogencarbonate + ATP = N(6)-carboxybiotinyl-L-lysyl-[protein] + ADP + phosphate + H(+)</text>
        <dbReference type="Rhea" id="RHEA:13501"/>
        <dbReference type="Rhea" id="RHEA-COMP:10505"/>
        <dbReference type="Rhea" id="RHEA-COMP:10506"/>
        <dbReference type="ChEBI" id="CHEBI:15378"/>
        <dbReference type="ChEBI" id="CHEBI:17544"/>
        <dbReference type="ChEBI" id="CHEBI:30616"/>
        <dbReference type="ChEBI" id="CHEBI:43474"/>
        <dbReference type="ChEBI" id="CHEBI:83144"/>
        <dbReference type="ChEBI" id="CHEBI:83145"/>
        <dbReference type="ChEBI" id="CHEBI:456216"/>
        <dbReference type="EC" id="6.3.4.14"/>
    </reaction>
</comment>
<dbReference type="Proteomes" id="UP000051330">
    <property type="component" value="Unassembled WGS sequence"/>
</dbReference>
<keyword evidence="13" id="KW-1185">Reference proteome</keyword>
<feature type="domain" description="ATP-grasp" evidence="10">
    <location>
        <begin position="120"/>
        <end position="317"/>
    </location>
</feature>
<dbReference type="EMBL" id="AZEC01000013">
    <property type="protein sequence ID" value="KRL11122.1"/>
    <property type="molecule type" value="Genomic_DNA"/>
</dbReference>
<dbReference type="InterPro" id="IPR011764">
    <property type="entry name" value="Biotin_carboxylation_dom"/>
</dbReference>
<evidence type="ECO:0000256" key="3">
    <source>
        <dbReference type="ARBA" id="ARBA00022598"/>
    </source>
</evidence>
<evidence type="ECO:0000313" key="12">
    <source>
        <dbReference type="EMBL" id="KRL11122.1"/>
    </source>
</evidence>
<dbReference type="FunFam" id="3.40.50.20:FF:000010">
    <property type="entry name" value="Propionyl-CoA carboxylase subunit alpha"/>
    <property type="match status" value="1"/>
</dbReference>
<dbReference type="InterPro" id="IPR005482">
    <property type="entry name" value="Biotin_COase_C"/>
</dbReference>
<evidence type="ECO:0000256" key="4">
    <source>
        <dbReference type="ARBA" id="ARBA00022741"/>
    </source>
</evidence>
<evidence type="ECO:0000256" key="9">
    <source>
        <dbReference type="PROSITE-ProRule" id="PRU00409"/>
    </source>
</evidence>
<dbReference type="PATRIC" id="fig|1423792.3.peg.865"/>
<dbReference type="SMART" id="SM00878">
    <property type="entry name" value="Biotin_carb_C"/>
    <property type="match status" value="1"/>
</dbReference>
<dbReference type="AlphaFoldDB" id="A0A0R1N0S8"/>
<dbReference type="PROSITE" id="PS50975">
    <property type="entry name" value="ATP_GRASP"/>
    <property type="match status" value="1"/>
</dbReference>
<keyword evidence="6" id="KW-0464">Manganese</keyword>
<dbReference type="GO" id="GO:0004075">
    <property type="term" value="F:biotin carboxylase activity"/>
    <property type="evidence" value="ECO:0007669"/>
    <property type="project" value="UniProtKB-EC"/>
</dbReference>
<dbReference type="PANTHER" id="PTHR48095:SF2">
    <property type="entry name" value="BIOTIN CARBOXYLASE, CHLOROPLASTIC"/>
    <property type="match status" value="1"/>
</dbReference>
<sequence>MFKKVLVANRGEIAVQIIRALHELNITAVAIYSSADKDALFVQLADEAICIGGPQPAQSYLNMSQILSAANLTGCEAIHPGYGFLSENAEFARLCAECHIAFIGPTPEVIDLMGDKAHARAAMQKSGVPVIPGSEGTVASLAEAMTTAHRIGYPILLKAAEGGGGKGIRAVAAAADLPAAFRETQREARLNYGDDRIYIEKLVTNAKHIEMQVIADTHGHIVYLPERDCSMQRHHQKVIEESPCQDITPVERAKLGNIVVQACHQIGYTNTGTFEFLMDSHHHFYFLEMNTRLQVEHTVTEEVTGLQLIKAMVRVAAGESLPFTQADAQVKGYALECRINAEDPANNFRPSPGTLQQLYLPDGTLGVRIDSGVTTGSTIPPFYDAMIAKLIVHLPTREETIVKMQRVLGECIVRGIAINRDFLQALLASPKFADAQYTTDYIEQEFLPEWRSKRDVTA</sequence>
<evidence type="ECO:0000313" key="13">
    <source>
        <dbReference type="Proteomes" id="UP000051330"/>
    </source>
</evidence>
<dbReference type="Gene3D" id="3.30.470.20">
    <property type="entry name" value="ATP-grasp fold, B domain"/>
    <property type="match status" value="1"/>
</dbReference>
<evidence type="ECO:0000256" key="1">
    <source>
        <dbReference type="ARBA" id="ARBA00003761"/>
    </source>
</evidence>
<dbReference type="EC" id="6.3.4.14" evidence="2"/>
<protein>
    <recommendedName>
        <fullName evidence="2">biotin carboxylase</fullName>
        <ecNumber evidence="2">6.3.4.14</ecNumber>
    </recommendedName>
</protein>
<dbReference type="STRING" id="1423792.FD09_GL000852"/>
<dbReference type="Pfam" id="PF00289">
    <property type="entry name" value="Biotin_carb_N"/>
    <property type="match status" value="1"/>
</dbReference>
<accession>A0A0R1N0S8</accession>
<dbReference type="Pfam" id="PF02786">
    <property type="entry name" value="CPSase_L_D2"/>
    <property type="match status" value="1"/>
</dbReference>
<keyword evidence="3" id="KW-0436">Ligase</keyword>
<evidence type="ECO:0000259" key="11">
    <source>
        <dbReference type="PROSITE" id="PS50979"/>
    </source>
</evidence>
<dbReference type="PANTHER" id="PTHR48095">
    <property type="entry name" value="PYRUVATE CARBOXYLASE SUBUNIT A"/>
    <property type="match status" value="1"/>
</dbReference>
<dbReference type="InterPro" id="IPR051602">
    <property type="entry name" value="ACC_Biotin_Carboxylase"/>
</dbReference>
<evidence type="ECO:0000256" key="5">
    <source>
        <dbReference type="ARBA" id="ARBA00022840"/>
    </source>
</evidence>
<comment type="caution">
    <text evidence="12">The sequence shown here is derived from an EMBL/GenBank/DDBJ whole genome shotgun (WGS) entry which is preliminary data.</text>
</comment>
<proteinExistence type="predicted"/>
<dbReference type="GO" id="GO:0005524">
    <property type="term" value="F:ATP binding"/>
    <property type="evidence" value="ECO:0007669"/>
    <property type="project" value="UniProtKB-UniRule"/>
</dbReference>
<name>A0A0R1N0S8_9LACO</name>
<dbReference type="OrthoDB" id="9807469at2"/>
<dbReference type="PROSITE" id="PS50979">
    <property type="entry name" value="BC"/>
    <property type="match status" value="1"/>
</dbReference>